<sequence>MSVRLFCVEGNYDAVEAALKELKGIESVASLPNKKGRTVFAKFANDDAATAALEVLKTNTNVVIPAAKGEKKESAVTAPVASSKKKQNAASEFFRYDPYSGPRPVVSAAASATPAAAAAGPSEQQDQERPQRGRGRGGQQSRGRGGRGVRGGPHQQRPRIPMIQGHVAVLDNVPVNATNDQIARSFDGCGGAIYDINRLENMAMVYFSTSEAVQEAIVKMNGQKLGSKVVTVSSGGTVRVPAPMAPAPSGPAHHHHHHHNAPPTHQQDAPVVA</sequence>
<feature type="domain" description="RRM" evidence="3">
    <location>
        <begin position="166"/>
        <end position="237"/>
    </location>
</feature>
<dbReference type="PROSITE" id="PS50102">
    <property type="entry name" value="RRM"/>
    <property type="match status" value="1"/>
</dbReference>
<evidence type="ECO:0000313" key="4">
    <source>
        <dbReference type="EMBL" id="CUG90143.1"/>
    </source>
</evidence>
<dbReference type="Proteomes" id="UP000051952">
    <property type="component" value="Unassembled WGS sequence"/>
</dbReference>
<dbReference type="VEuPathDB" id="TriTrypDB:BSAL_25215"/>
<dbReference type="SMART" id="SM00360">
    <property type="entry name" value="RRM"/>
    <property type="match status" value="1"/>
</dbReference>
<dbReference type="InterPro" id="IPR035979">
    <property type="entry name" value="RBD_domain_sf"/>
</dbReference>
<protein>
    <submittedName>
        <fullName evidence="4">RNA-binding protein, putative</fullName>
    </submittedName>
</protein>
<dbReference type="InterPro" id="IPR012677">
    <property type="entry name" value="Nucleotide-bd_a/b_plait_sf"/>
</dbReference>
<accession>A0A0S4JIZ4</accession>
<dbReference type="OMA" id="ELMVMIC"/>
<dbReference type="Gene3D" id="3.30.70.330">
    <property type="match status" value="1"/>
</dbReference>
<evidence type="ECO:0000313" key="5">
    <source>
        <dbReference type="Proteomes" id="UP000051952"/>
    </source>
</evidence>
<dbReference type="EMBL" id="CYKH01001795">
    <property type="protein sequence ID" value="CUG90143.1"/>
    <property type="molecule type" value="Genomic_DNA"/>
</dbReference>
<dbReference type="Pfam" id="PF00076">
    <property type="entry name" value="RRM_1"/>
    <property type="match status" value="1"/>
</dbReference>
<gene>
    <name evidence="4" type="ORF">BSAL_25215</name>
</gene>
<dbReference type="SUPFAM" id="SSF54928">
    <property type="entry name" value="RNA-binding domain, RBD"/>
    <property type="match status" value="1"/>
</dbReference>
<dbReference type="OrthoDB" id="2573941at2759"/>
<dbReference type="CDD" id="cd00590">
    <property type="entry name" value="RRM_SF"/>
    <property type="match status" value="1"/>
</dbReference>
<evidence type="ECO:0000259" key="3">
    <source>
        <dbReference type="PROSITE" id="PS50102"/>
    </source>
</evidence>
<organism evidence="4 5">
    <name type="scientific">Bodo saltans</name>
    <name type="common">Flagellated protozoan</name>
    <dbReference type="NCBI Taxonomy" id="75058"/>
    <lineage>
        <taxon>Eukaryota</taxon>
        <taxon>Discoba</taxon>
        <taxon>Euglenozoa</taxon>
        <taxon>Kinetoplastea</taxon>
        <taxon>Metakinetoplastina</taxon>
        <taxon>Eubodonida</taxon>
        <taxon>Bodonidae</taxon>
        <taxon>Bodo</taxon>
    </lineage>
</organism>
<dbReference type="InterPro" id="IPR000504">
    <property type="entry name" value="RRM_dom"/>
</dbReference>
<reference evidence="5" key="1">
    <citation type="submission" date="2015-09" db="EMBL/GenBank/DDBJ databases">
        <authorList>
            <consortium name="Pathogen Informatics"/>
        </authorList>
    </citation>
    <scope>NUCLEOTIDE SEQUENCE [LARGE SCALE GENOMIC DNA]</scope>
    <source>
        <strain evidence="5">Lake Konstanz</strain>
    </source>
</reference>
<evidence type="ECO:0000256" key="2">
    <source>
        <dbReference type="SAM" id="MobiDB-lite"/>
    </source>
</evidence>
<feature type="region of interest" description="Disordered" evidence="2">
    <location>
        <begin position="244"/>
        <end position="273"/>
    </location>
</feature>
<proteinExistence type="predicted"/>
<dbReference type="GO" id="GO:0003723">
    <property type="term" value="F:RNA binding"/>
    <property type="evidence" value="ECO:0007669"/>
    <property type="project" value="UniProtKB-UniRule"/>
</dbReference>
<keyword evidence="5" id="KW-1185">Reference proteome</keyword>
<feature type="compositionally biased region" description="Low complexity" evidence="2">
    <location>
        <begin position="105"/>
        <end position="124"/>
    </location>
</feature>
<feature type="region of interest" description="Disordered" evidence="2">
    <location>
        <begin position="105"/>
        <end position="160"/>
    </location>
</feature>
<name>A0A0S4JIZ4_BODSA</name>
<keyword evidence="1" id="KW-0694">RNA-binding</keyword>
<evidence type="ECO:0000256" key="1">
    <source>
        <dbReference type="PROSITE-ProRule" id="PRU00176"/>
    </source>
</evidence>
<dbReference type="AlphaFoldDB" id="A0A0S4JIZ4"/>